<name>A0ABY8V524_9BACI</name>
<keyword evidence="2" id="KW-1185">Reference proteome</keyword>
<geneLocation type="plasmid" evidence="1 2">
    <name>unnamed</name>
</geneLocation>
<dbReference type="RefSeq" id="WP_231419916.1">
    <property type="nucleotide sequence ID" value="NZ_CP126447.1"/>
</dbReference>
<protein>
    <recommendedName>
        <fullName evidence="3">Major capsid protein</fullName>
    </recommendedName>
</protein>
<proteinExistence type="predicted"/>
<reference evidence="1 2" key="1">
    <citation type="submission" date="2023-05" db="EMBL/GenBank/DDBJ databases">
        <title>Comparative genomics reveals the evidence of polycyclic aromatic hydrocarbons degradation in moderately halophilic genus Pontibacillus.</title>
        <authorList>
            <person name="Yang H."/>
            <person name="Qian Z."/>
        </authorList>
    </citation>
    <scope>NUCLEOTIDE SEQUENCE [LARGE SCALE GENOMIC DNA]</scope>
    <source>
        <strain evidence="2">HN14</strain>
        <plasmid evidence="1 2">unnamed</plasmid>
    </source>
</reference>
<accession>A0ABY8V524</accession>
<dbReference type="Proteomes" id="UP001236652">
    <property type="component" value="Plasmid unnamed"/>
</dbReference>
<evidence type="ECO:0000313" key="1">
    <source>
        <dbReference type="EMBL" id="WIG00303.1"/>
    </source>
</evidence>
<evidence type="ECO:0008006" key="3">
    <source>
        <dbReference type="Google" id="ProtNLM"/>
    </source>
</evidence>
<sequence length="344" mass="38898">MFAKTADERLGEAIGKITAKKSEVGRLGTLTVPTEKGKSLIEHAIFRHDILHNGRQYLTSSNEKDIDRIDFRGKRVLTGFRGQDGKVKEEDYTDFNTHTNKIRGSRFKAEVMVTDDEIDSLGTEEDLVAFLEQKLYEKVLEEVESASVYSVQGEYVSGKPNMGLIDGYLNFVPKGNILYGKDSADTKVAADVDLSTEEGVFNAIAKLVKTIEAPYRRKNKKSYAIYLPNEYKEMYEDYIIETKDSLLADKYLTGEMDETTYKGYKLIDVESLYDAPNDEKAILFSLKSNFAHLFQINNITLETQREFNRGWKIGTNFTFGVNFEDENAVSCILPDTQAPNAPAE</sequence>
<evidence type="ECO:0000313" key="2">
    <source>
        <dbReference type="Proteomes" id="UP001236652"/>
    </source>
</evidence>
<keyword evidence="1" id="KW-0614">Plasmid</keyword>
<gene>
    <name evidence="1" type="ORF">QNI29_21085</name>
</gene>
<dbReference type="EMBL" id="CP126447">
    <property type="protein sequence ID" value="WIG00303.1"/>
    <property type="molecule type" value="Genomic_DNA"/>
</dbReference>
<organism evidence="1 2">
    <name type="scientific">Pontibacillus chungwhensis</name>
    <dbReference type="NCBI Taxonomy" id="265426"/>
    <lineage>
        <taxon>Bacteria</taxon>
        <taxon>Bacillati</taxon>
        <taxon>Bacillota</taxon>
        <taxon>Bacilli</taxon>
        <taxon>Bacillales</taxon>
        <taxon>Bacillaceae</taxon>
        <taxon>Pontibacillus</taxon>
    </lineage>
</organism>